<protein>
    <recommendedName>
        <fullName evidence="5 8">dTDP-glucose 4,6-dehydratase</fullName>
        <ecNumber evidence="4 8">4.2.1.46</ecNumber>
    </recommendedName>
</protein>
<evidence type="ECO:0000313" key="10">
    <source>
        <dbReference type="EMBL" id="MBE7699523.1"/>
    </source>
</evidence>
<evidence type="ECO:0000256" key="4">
    <source>
        <dbReference type="ARBA" id="ARBA00011990"/>
    </source>
</evidence>
<organism evidence="10 11">
    <name type="scientific">Oerskovia douganii</name>
    <dbReference type="NCBI Taxonomy" id="2762210"/>
    <lineage>
        <taxon>Bacteria</taxon>
        <taxon>Bacillati</taxon>
        <taxon>Actinomycetota</taxon>
        <taxon>Actinomycetes</taxon>
        <taxon>Micrococcales</taxon>
        <taxon>Cellulomonadaceae</taxon>
        <taxon>Oerskovia</taxon>
    </lineage>
</organism>
<sequence length="331" mass="36554">MRVLVTGGAGFIGSSFVRSTVARRPDAQVTVLDALTYAGDLSSLASVSDDVTFVRGDVADADLVDDLVSRADVVVHFAAESHNDNSLVDPSPFVRTNVVGTFTLLEAVRRHGTRLHHVSTDEVYGDLALDDPNRFTETTAYEPSSPYSATKASSDLLVRAWVRSFGVHATISNCSNNYGPFQHVEKFIPRQITELIEGRAPRVYGAGLNVRDWIHVDDHNEAVWTIIERGTPGETYLIGADGERSNLDVVRDLLAIFGRGADEIEFVADRAGHDLRYAIDSTRLRTELGWEPRFTDLAAGLASTVDWYRANEAWWRPAKVSTEERYARTGQ</sequence>
<comment type="catalytic activity">
    <reaction evidence="1 8">
        <text>dTDP-alpha-D-glucose = dTDP-4-dehydro-6-deoxy-alpha-D-glucose + H2O</text>
        <dbReference type="Rhea" id="RHEA:17221"/>
        <dbReference type="ChEBI" id="CHEBI:15377"/>
        <dbReference type="ChEBI" id="CHEBI:57477"/>
        <dbReference type="ChEBI" id="CHEBI:57649"/>
        <dbReference type="EC" id="4.2.1.46"/>
    </reaction>
</comment>
<dbReference type="Gene3D" id="3.40.50.720">
    <property type="entry name" value="NAD(P)-binding Rossmann-like Domain"/>
    <property type="match status" value="1"/>
</dbReference>
<dbReference type="Proteomes" id="UP000822993">
    <property type="component" value="Unassembled WGS sequence"/>
</dbReference>
<dbReference type="InterPro" id="IPR016040">
    <property type="entry name" value="NAD(P)-bd_dom"/>
</dbReference>
<comment type="cofactor">
    <cofactor evidence="2 8">
        <name>NAD(+)</name>
        <dbReference type="ChEBI" id="CHEBI:57540"/>
    </cofactor>
</comment>
<keyword evidence="11" id="KW-1185">Reference proteome</keyword>
<evidence type="ECO:0000259" key="9">
    <source>
        <dbReference type="Pfam" id="PF16363"/>
    </source>
</evidence>
<accession>A0A9D5U7A0</accession>
<dbReference type="InterPro" id="IPR005888">
    <property type="entry name" value="dTDP_Gluc_deHydtase"/>
</dbReference>
<dbReference type="GO" id="GO:0009225">
    <property type="term" value="P:nucleotide-sugar metabolic process"/>
    <property type="evidence" value="ECO:0007669"/>
    <property type="project" value="InterPro"/>
</dbReference>
<dbReference type="EC" id="4.2.1.46" evidence="4 8"/>
<evidence type="ECO:0000256" key="1">
    <source>
        <dbReference type="ARBA" id="ARBA00001539"/>
    </source>
</evidence>
<dbReference type="Gene3D" id="3.90.25.10">
    <property type="entry name" value="UDP-galactose 4-epimerase, domain 1"/>
    <property type="match status" value="1"/>
</dbReference>
<keyword evidence="6" id="KW-0520">NAD</keyword>
<dbReference type="CDD" id="cd05246">
    <property type="entry name" value="dTDP_GD_SDR_e"/>
    <property type="match status" value="1"/>
</dbReference>
<feature type="domain" description="NAD(P)-binding" evidence="9">
    <location>
        <begin position="4"/>
        <end position="294"/>
    </location>
</feature>
<dbReference type="InterPro" id="IPR036291">
    <property type="entry name" value="NAD(P)-bd_dom_sf"/>
</dbReference>
<name>A0A9D5U7A0_9CELL</name>
<evidence type="ECO:0000256" key="5">
    <source>
        <dbReference type="ARBA" id="ARBA00016977"/>
    </source>
</evidence>
<evidence type="ECO:0000313" key="11">
    <source>
        <dbReference type="Proteomes" id="UP000822993"/>
    </source>
</evidence>
<evidence type="ECO:0000256" key="8">
    <source>
        <dbReference type="RuleBase" id="RU004473"/>
    </source>
</evidence>
<reference evidence="10 11" key="1">
    <citation type="submission" date="2020-08" db="EMBL/GenBank/DDBJ databases">
        <title>A Genomic Blueprint of the Chicken Gut Microbiome.</title>
        <authorList>
            <person name="Gilroy R."/>
            <person name="Ravi A."/>
            <person name="Getino M."/>
            <person name="Pursley I."/>
            <person name="Horton D.L."/>
            <person name="Alikhan N.-F."/>
            <person name="Baker D."/>
            <person name="Gharbi K."/>
            <person name="Hall N."/>
            <person name="Watson M."/>
            <person name="Adriaenssens E.M."/>
            <person name="Foster-Nyarko E."/>
            <person name="Jarju S."/>
            <person name="Secka A."/>
            <person name="Antonio M."/>
            <person name="Oren A."/>
            <person name="Chaudhuri R."/>
            <person name="La Ragione R.M."/>
            <person name="Hildebrand F."/>
            <person name="Pallen M.J."/>
        </authorList>
    </citation>
    <scope>NUCLEOTIDE SEQUENCE [LARGE SCALE GENOMIC DNA]</scope>
    <source>
        <strain evidence="10 11">Sa1BUA8</strain>
    </source>
</reference>
<evidence type="ECO:0000256" key="7">
    <source>
        <dbReference type="ARBA" id="ARBA00023239"/>
    </source>
</evidence>
<evidence type="ECO:0000256" key="2">
    <source>
        <dbReference type="ARBA" id="ARBA00001911"/>
    </source>
</evidence>
<dbReference type="NCBIfam" id="TIGR01181">
    <property type="entry name" value="dTDP_gluc_dehyt"/>
    <property type="match status" value="1"/>
</dbReference>
<dbReference type="Pfam" id="PF16363">
    <property type="entry name" value="GDP_Man_Dehyd"/>
    <property type="match status" value="1"/>
</dbReference>
<comment type="caution">
    <text evidence="10">The sequence shown here is derived from an EMBL/GenBank/DDBJ whole genome shotgun (WGS) entry which is preliminary data.</text>
</comment>
<keyword evidence="7 8" id="KW-0456">Lyase</keyword>
<dbReference type="EMBL" id="JACSPN010000004">
    <property type="protein sequence ID" value="MBE7699523.1"/>
    <property type="molecule type" value="Genomic_DNA"/>
</dbReference>
<dbReference type="PANTHER" id="PTHR43000">
    <property type="entry name" value="DTDP-D-GLUCOSE 4,6-DEHYDRATASE-RELATED"/>
    <property type="match status" value="1"/>
</dbReference>
<evidence type="ECO:0000256" key="6">
    <source>
        <dbReference type="ARBA" id="ARBA00023027"/>
    </source>
</evidence>
<dbReference type="SUPFAM" id="SSF51735">
    <property type="entry name" value="NAD(P)-binding Rossmann-fold domains"/>
    <property type="match status" value="1"/>
</dbReference>
<evidence type="ECO:0000256" key="3">
    <source>
        <dbReference type="ARBA" id="ARBA00008178"/>
    </source>
</evidence>
<proteinExistence type="inferred from homology"/>
<gene>
    <name evidence="10" type="primary">rfbB</name>
    <name evidence="10" type="ORF">H9623_04275</name>
</gene>
<dbReference type="GO" id="GO:0008460">
    <property type="term" value="F:dTDP-glucose 4,6-dehydratase activity"/>
    <property type="evidence" value="ECO:0007669"/>
    <property type="project" value="UniProtKB-EC"/>
</dbReference>
<dbReference type="RefSeq" id="WP_193719012.1">
    <property type="nucleotide sequence ID" value="NZ_JACSPN010000004.1"/>
</dbReference>
<dbReference type="AlphaFoldDB" id="A0A9D5U7A0"/>
<comment type="similarity">
    <text evidence="3 8">Belongs to the NAD(P)-dependent epimerase/dehydratase family. dTDP-glucose dehydratase subfamily.</text>
</comment>